<feature type="domain" description="POTRA" evidence="8">
    <location>
        <begin position="207"/>
        <end position="279"/>
    </location>
</feature>
<feature type="chain" id="PRO_5040897847" evidence="6">
    <location>
        <begin position="20"/>
        <end position="606"/>
    </location>
</feature>
<dbReference type="InterPro" id="IPR010827">
    <property type="entry name" value="BamA/TamA_POTRA"/>
</dbReference>
<dbReference type="Pfam" id="PF01103">
    <property type="entry name" value="Omp85"/>
    <property type="match status" value="1"/>
</dbReference>
<keyword evidence="5" id="KW-0998">Cell outer membrane</keyword>
<keyword evidence="2" id="KW-0812">Transmembrane</keyword>
<accession>A0A9X3F7F4</accession>
<organism evidence="9 10">
    <name type="scientific">Draconibacterium aestuarii</name>
    <dbReference type="NCBI Taxonomy" id="2998507"/>
    <lineage>
        <taxon>Bacteria</taxon>
        <taxon>Pseudomonadati</taxon>
        <taxon>Bacteroidota</taxon>
        <taxon>Bacteroidia</taxon>
        <taxon>Marinilabiliales</taxon>
        <taxon>Prolixibacteraceae</taxon>
        <taxon>Draconibacterium</taxon>
    </lineage>
</organism>
<dbReference type="EMBL" id="JAPOHD010000029">
    <property type="protein sequence ID" value="MCY1721765.1"/>
    <property type="molecule type" value="Genomic_DNA"/>
</dbReference>
<evidence type="ECO:0000313" key="9">
    <source>
        <dbReference type="EMBL" id="MCY1721765.1"/>
    </source>
</evidence>
<dbReference type="InterPro" id="IPR039910">
    <property type="entry name" value="D15-like"/>
</dbReference>
<feature type="domain" description="Bacterial surface antigen (D15)" evidence="7">
    <location>
        <begin position="317"/>
        <end position="606"/>
    </location>
</feature>
<evidence type="ECO:0000259" key="7">
    <source>
        <dbReference type="Pfam" id="PF01103"/>
    </source>
</evidence>
<name>A0A9X3F7F4_9BACT</name>
<evidence type="ECO:0000256" key="5">
    <source>
        <dbReference type="ARBA" id="ARBA00023237"/>
    </source>
</evidence>
<evidence type="ECO:0000313" key="10">
    <source>
        <dbReference type="Proteomes" id="UP001145087"/>
    </source>
</evidence>
<evidence type="ECO:0000256" key="6">
    <source>
        <dbReference type="SAM" id="SignalP"/>
    </source>
</evidence>
<dbReference type="PANTHER" id="PTHR12815:SF47">
    <property type="entry name" value="TRANSLOCATION AND ASSEMBLY MODULE SUBUNIT TAMA"/>
    <property type="match status" value="1"/>
</dbReference>
<dbReference type="Gene3D" id="3.10.20.310">
    <property type="entry name" value="membrane protein fhac"/>
    <property type="match status" value="3"/>
</dbReference>
<comment type="caution">
    <text evidence="9">The sequence shown here is derived from an EMBL/GenBank/DDBJ whole genome shotgun (WGS) entry which is preliminary data.</text>
</comment>
<evidence type="ECO:0000259" key="8">
    <source>
        <dbReference type="Pfam" id="PF07244"/>
    </source>
</evidence>
<keyword evidence="10" id="KW-1185">Reference proteome</keyword>
<dbReference type="Pfam" id="PF07244">
    <property type="entry name" value="POTRA"/>
    <property type="match status" value="2"/>
</dbReference>
<feature type="domain" description="POTRA" evidence="8">
    <location>
        <begin position="24"/>
        <end position="113"/>
    </location>
</feature>
<dbReference type="PANTHER" id="PTHR12815">
    <property type="entry name" value="SORTING AND ASSEMBLY MACHINERY SAMM50 PROTEIN FAMILY MEMBER"/>
    <property type="match status" value="1"/>
</dbReference>
<evidence type="ECO:0000256" key="1">
    <source>
        <dbReference type="ARBA" id="ARBA00004370"/>
    </source>
</evidence>
<comment type="subcellular location">
    <subcellularLocation>
        <location evidence="1">Membrane</location>
    </subcellularLocation>
</comment>
<proteinExistence type="predicted"/>
<dbReference type="InterPro" id="IPR000184">
    <property type="entry name" value="Bac_surfAg_D15"/>
</dbReference>
<gene>
    <name evidence="9" type="ORF">OU798_15530</name>
</gene>
<evidence type="ECO:0000256" key="2">
    <source>
        <dbReference type="ARBA" id="ARBA00022692"/>
    </source>
</evidence>
<dbReference type="AlphaFoldDB" id="A0A9X3F7F4"/>
<dbReference type="RefSeq" id="WP_343334093.1">
    <property type="nucleotide sequence ID" value="NZ_JAPOHD010000029.1"/>
</dbReference>
<keyword evidence="3 6" id="KW-0732">Signal</keyword>
<sequence>MKYVVFCMFLMFFSLLSSAQENVVVRKVKFRGNKHFPNSRLKDEITLESSNWFKQKILGKEPVSYNSKLYYDDIKRLKVFYQKAGYYHVRFEKPGVVVTKNKKVKLTLYVTEGEPIVISGISYQVDSVYRLGEVLGSGEQRNILFRSEASESKIFRDEDISKDRLTIAEVFYDEGYPFAVVDPKLDVDTVKNTTKLNWDINRGPLTYFGPTNVVGNSRIRTESILRQLAYEEGEIWSKKKIDQSQKNIYSQGNYRVASVKTQIEQQPVDTLPMQILINEAPRWSARFGAGYGREDKLRAFTDFQYLSFITNTGRLNFYAKHSGLEPYNVYVKFSQPSFLFPMNTLTLHPFAQQQDEPGYKLDKVGYNVTFLQNFSKELNTSIGIIFEDVSVDTSGFSESNTSQEVESYYKKRGIVIGGIYNNADPILDPVQGFAISFNTKTNDIIWGSEMPFFRLLGEFKTYLGIRRGVVLGLKGKIGGIKRTDDNTFIPYEERFFAGGSHSVRGWSRSNLGPHDENETPIGGNSLLESSVEFRFDVGRKMKLALFADAGNVWAKSFSYRINDLHYAAGAGFKIKTAIGPAGLDFARPVFDDAKNWQVHFNIGHTF</sequence>
<evidence type="ECO:0000256" key="3">
    <source>
        <dbReference type="ARBA" id="ARBA00022729"/>
    </source>
</evidence>
<dbReference type="GO" id="GO:0019867">
    <property type="term" value="C:outer membrane"/>
    <property type="evidence" value="ECO:0007669"/>
    <property type="project" value="InterPro"/>
</dbReference>
<dbReference type="Proteomes" id="UP001145087">
    <property type="component" value="Unassembled WGS sequence"/>
</dbReference>
<dbReference type="Gene3D" id="2.40.160.50">
    <property type="entry name" value="membrane protein fhac: a member of the omp85/tpsb transporter family"/>
    <property type="match status" value="1"/>
</dbReference>
<protein>
    <submittedName>
        <fullName evidence="9">BamA/TamA family outer membrane protein</fullName>
    </submittedName>
</protein>
<feature type="signal peptide" evidence="6">
    <location>
        <begin position="1"/>
        <end position="19"/>
    </location>
</feature>
<keyword evidence="4" id="KW-0472">Membrane</keyword>
<reference evidence="9" key="1">
    <citation type="submission" date="2022-11" db="EMBL/GenBank/DDBJ databases">
        <title>Marilongibacter aestuarii gen. nov., sp. nov., isolated from tidal flat sediment.</title>
        <authorList>
            <person name="Jiayan W."/>
        </authorList>
    </citation>
    <scope>NUCLEOTIDE SEQUENCE</scope>
    <source>
        <strain evidence="9">Z1-6</strain>
    </source>
</reference>
<evidence type="ECO:0000256" key="4">
    <source>
        <dbReference type="ARBA" id="ARBA00023136"/>
    </source>
</evidence>